<dbReference type="EMBL" id="JBCNJP010000006">
    <property type="protein sequence ID" value="KAK9078108.1"/>
    <property type="molecule type" value="Genomic_DNA"/>
</dbReference>
<evidence type="ECO:0000256" key="1">
    <source>
        <dbReference type="SAM" id="MobiDB-lite"/>
    </source>
</evidence>
<name>A0AAP0DRV4_9ASTR</name>
<feature type="compositionally biased region" description="Basic and acidic residues" evidence="1">
    <location>
        <begin position="126"/>
        <end position="154"/>
    </location>
</feature>
<feature type="region of interest" description="Disordered" evidence="1">
    <location>
        <begin position="75"/>
        <end position="174"/>
    </location>
</feature>
<feature type="compositionally biased region" description="Acidic residues" evidence="1">
    <location>
        <begin position="345"/>
        <end position="355"/>
    </location>
</feature>
<dbReference type="AlphaFoldDB" id="A0AAP0DRV4"/>
<gene>
    <name evidence="2" type="ORF">SSX86_002165</name>
</gene>
<reference evidence="2 3" key="1">
    <citation type="submission" date="2024-04" db="EMBL/GenBank/DDBJ databases">
        <title>The reference genome of an endangered Asteraceae, Deinandra increscens subsp. villosa, native to the Central Coast of California.</title>
        <authorList>
            <person name="Guilliams M."/>
            <person name="Hasenstab-Lehman K."/>
            <person name="Meyer R."/>
            <person name="Mcevoy S."/>
        </authorList>
    </citation>
    <scope>NUCLEOTIDE SEQUENCE [LARGE SCALE GENOMIC DNA]</scope>
    <source>
        <tissue evidence="2">Leaf</tissue>
    </source>
</reference>
<proteinExistence type="predicted"/>
<feature type="region of interest" description="Disordered" evidence="1">
    <location>
        <begin position="1"/>
        <end position="27"/>
    </location>
</feature>
<organism evidence="2 3">
    <name type="scientific">Deinandra increscens subsp. villosa</name>
    <dbReference type="NCBI Taxonomy" id="3103831"/>
    <lineage>
        <taxon>Eukaryota</taxon>
        <taxon>Viridiplantae</taxon>
        <taxon>Streptophyta</taxon>
        <taxon>Embryophyta</taxon>
        <taxon>Tracheophyta</taxon>
        <taxon>Spermatophyta</taxon>
        <taxon>Magnoliopsida</taxon>
        <taxon>eudicotyledons</taxon>
        <taxon>Gunneridae</taxon>
        <taxon>Pentapetalae</taxon>
        <taxon>asterids</taxon>
        <taxon>campanulids</taxon>
        <taxon>Asterales</taxon>
        <taxon>Asteraceae</taxon>
        <taxon>Asteroideae</taxon>
        <taxon>Heliantheae alliance</taxon>
        <taxon>Madieae</taxon>
        <taxon>Madiinae</taxon>
        <taxon>Deinandra</taxon>
    </lineage>
</organism>
<sequence length="361" mass="40034">MVDEGENKKKATNEYKKQYTRRERKERNIDVKVNEGEIKNNDECEADKRKKNVKEVIADSKKVTKEEEIRRILSSTGDDINKEESDRNKVAETVKSKDVENVRKKEGSKPNLKVKLTKFGGGGKKVPVESKDIGKPGNDKNKSTVEGTNKHVDVDDVAGAKLGKNDTVGSAPALENDEQLALKNIVSNVVRSVEKEHNTTVEDVDGTIVVGEGDASGSKKDGATKETEKSDGDGTIVGGEVDASGSKKDGATKEGNKNIENTTRAENRKRKIQNEDKLKRNQEGNRRVTNKDVNDEETELRNSSTKSTQSKKPKLDQEVEKKKRRSTRGKKQKINQEAENINLVDETESEEDGFEESSHAA</sequence>
<feature type="compositionally biased region" description="Basic and acidic residues" evidence="1">
    <location>
        <begin position="245"/>
        <end position="257"/>
    </location>
</feature>
<evidence type="ECO:0000313" key="3">
    <source>
        <dbReference type="Proteomes" id="UP001408789"/>
    </source>
</evidence>
<feature type="compositionally biased region" description="Basic and acidic residues" evidence="1">
    <location>
        <begin position="79"/>
        <end position="108"/>
    </location>
</feature>
<protein>
    <submittedName>
        <fullName evidence="2">Uncharacterized protein</fullName>
    </submittedName>
</protein>
<feature type="compositionally biased region" description="Basic residues" evidence="1">
    <location>
        <begin position="322"/>
        <end position="333"/>
    </location>
</feature>
<keyword evidence="3" id="KW-1185">Reference proteome</keyword>
<feature type="compositionally biased region" description="Basic and acidic residues" evidence="1">
    <location>
        <begin position="272"/>
        <end position="293"/>
    </location>
</feature>
<comment type="caution">
    <text evidence="2">The sequence shown here is derived from an EMBL/GenBank/DDBJ whole genome shotgun (WGS) entry which is preliminary data.</text>
</comment>
<evidence type="ECO:0000313" key="2">
    <source>
        <dbReference type="EMBL" id="KAK9078108.1"/>
    </source>
</evidence>
<feature type="region of interest" description="Disordered" evidence="1">
    <location>
        <begin position="193"/>
        <end position="361"/>
    </location>
</feature>
<dbReference type="Proteomes" id="UP001408789">
    <property type="component" value="Unassembled WGS sequence"/>
</dbReference>
<accession>A0AAP0DRV4</accession>
<feature type="compositionally biased region" description="Basic and acidic residues" evidence="1">
    <location>
        <begin position="217"/>
        <end position="232"/>
    </location>
</feature>